<dbReference type="OrthoDB" id="9790372at2"/>
<dbReference type="Proteomes" id="UP000220922">
    <property type="component" value="Unassembled WGS sequence"/>
</dbReference>
<dbReference type="EMBL" id="LYXE01000031">
    <property type="protein sequence ID" value="PDW00704.1"/>
    <property type="molecule type" value="Genomic_DNA"/>
</dbReference>
<gene>
    <name evidence="1" type="ORF">A9Q02_08795</name>
</gene>
<evidence type="ECO:0000313" key="1">
    <source>
        <dbReference type="EMBL" id="PDW00704.1"/>
    </source>
</evidence>
<keyword evidence="2" id="KW-1185">Reference proteome</keyword>
<dbReference type="Pfam" id="PF02620">
    <property type="entry name" value="YceD"/>
    <property type="match status" value="1"/>
</dbReference>
<comment type="caution">
    <text evidence="1">The sequence shown here is derived from an EMBL/GenBank/DDBJ whole genome shotgun (WGS) entry which is preliminary data.</text>
</comment>
<proteinExistence type="predicted"/>
<accession>A0A2H3KSP4</accession>
<dbReference type="InterPro" id="IPR003772">
    <property type="entry name" value="YceD"/>
</dbReference>
<name>A0A2H3KSP4_9CHLR</name>
<dbReference type="RefSeq" id="WP_097650791.1">
    <property type="nucleotide sequence ID" value="NZ_LYXE01000031.1"/>
</dbReference>
<protein>
    <recommendedName>
        <fullName evidence="3">Metal-binding protein</fullName>
    </recommendedName>
</protein>
<organism evidence="1 2">
    <name type="scientific">Candidatus Chloroploca asiatica</name>
    <dbReference type="NCBI Taxonomy" id="1506545"/>
    <lineage>
        <taxon>Bacteria</taxon>
        <taxon>Bacillati</taxon>
        <taxon>Chloroflexota</taxon>
        <taxon>Chloroflexia</taxon>
        <taxon>Chloroflexales</taxon>
        <taxon>Chloroflexineae</taxon>
        <taxon>Oscillochloridaceae</taxon>
        <taxon>Candidatus Chloroploca</taxon>
    </lineage>
</organism>
<reference evidence="1 2" key="1">
    <citation type="submission" date="2016-05" db="EMBL/GenBank/DDBJ databases">
        <authorList>
            <person name="Lavstsen T."/>
            <person name="Jespersen J.S."/>
        </authorList>
    </citation>
    <scope>NUCLEOTIDE SEQUENCE [LARGE SCALE GENOMIC DNA]</scope>
    <source>
        <strain evidence="1 2">B7-9</strain>
    </source>
</reference>
<dbReference type="AlphaFoldDB" id="A0A2H3KSP4"/>
<sequence>MTDLKFNVAQLLREEMGSRRDYTFTEAALALDEQLTLRDISGTVRFTRTATGVWAKVHTEGVVQLLCVRSLEEFEYPITVEFADQFHSVVDVFSGGGLPPPIEEDPFFLNELHMADIGEALREYTLLALPLNPVSPAYRDRPIQYTVQSDGLETDTEVAAGEGEETEVSLEALKAWAERHNRKNK</sequence>
<evidence type="ECO:0008006" key="3">
    <source>
        <dbReference type="Google" id="ProtNLM"/>
    </source>
</evidence>
<evidence type="ECO:0000313" key="2">
    <source>
        <dbReference type="Proteomes" id="UP000220922"/>
    </source>
</evidence>